<accession>A0A7C8IP20</accession>
<comment type="caution">
    <text evidence="1">The sequence shown here is derived from an EMBL/GenBank/DDBJ whole genome shotgun (WGS) entry which is preliminary data.</text>
</comment>
<organism evidence="1 2">
    <name type="scientific">Xylaria multiplex</name>
    <dbReference type="NCBI Taxonomy" id="323545"/>
    <lineage>
        <taxon>Eukaryota</taxon>
        <taxon>Fungi</taxon>
        <taxon>Dikarya</taxon>
        <taxon>Ascomycota</taxon>
        <taxon>Pezizomycotina</taxon>
        <taxon>Sordariomycetes</taxon>
        <taxon>Xylariomycetidae</taxon>
        <taxon>Xylariales</taxon>
        <taxon>Xylariaceae</taxon>
        <taxon>Xylaria</taxon>
    </lineage>
</organism>
<dbReference type="OrthoDB" id="2151789at2759"/>
<keyword evidence="2" id="KW-1185">Reference proteome</keyword>
<name>A0A7C8IP20_9PEZI</name>
<evidence type="ECO:0008006" key="3">
    <source>
        <dbReference type="Google" id="ProtNLM"/>
    </source>
</evidence>
<dbReference type="EMBL" id="WUBL01000133">
    <property type="protein sequence ID" value="KAF2964884.1"/>
    <property type="molecule type" value="Genomic_DNA"/>
</dbReference>
<dbReference type="Proteomes" id="UP000481858">
    <property type="component" value="Unassembled WGS sequence"/>
</dbReference>
<reference evidence="1 2" key="1">
    <citation type="submission" date="2019-12" db="EMBL/GenBank/DDBJ databases">
        <title>Draft genome sequence of the ascomycete Xylaria multiplex DSM 110363.</title>
        <authorList>
            <person name="Buettner E."/>
            <person name="Kellner H."/>
        </authorList>
    </citation>
    <scope>NUCLEOTIDE SEQUENCE [LARGE SCALE GENOMIC DNA]</scope>
    <source>
        <strain evidence="1 2">DSM 110363</strain>
    </source>
</reference>
<evidence type="ECO:0000313" key="2">
    <source>
        <dbReference type="Proteomes" id="UP000481858"/>
    </source>
</evidence>
<dbReference type="InParanoid" id="A0A7C8IP20"/>
<proteinExistence type="predicted"/>
<sequence>MRISEASEFATELEEFQPMDSFATYSTISFPISGATLSKVHSLWKNATLSVASRHPNLTSVLTFQSIPPPPAANGPQNSLPFTPTSTPHNNVVLTLFSFYWPQEVDSKEIKLAARRLTDSAQLSAGSETKYQYLNYASAWQDPIGSYGTVAKEELRQVAKLYDPTGFFQQSVTGGFKL</sequence>
<dbReference type="AlphaFoldDB" id="A0A7C8IP20"/>
<gene>
    <name evidence="1" type="ORF">GQX73_g8681</name>
</gene>
<evidence type="ECO:0000313" key="1">
    <source>
        <dbReference type="EMBL" id="KAF2964884.1"/>
    </source>
</evidence>
<protein>
    <recommendedName>
        <fullName evidence="3">Berberine/berberine-like domain-containing protein</fullName>
    </recommendedName>
</protein>